<evidence type="ECO:0000313" key="1">
    <source>
        <dbReference type="EMBL" id="KAL3963528.1"/>
    </source>
</evidence>
<proteinExistence type="predicted"/>
<dbReference type="Proteomes" id="UP001638806">
    <property type="component" value="Unassembled WGS sequence"/>
</dbReference>
<accession>A0ACC4E5N3</accession>
<keyword evidence="2" id="KW-1185">Reference proteome</keyword>
<evidence type="ECO:0000313" key="2">
    <source>
        <dbReference type="Proteomes" id="UP001638806"/>
    </source>
</evidence>
<name>A0ACC4E5N3_PURLI</name>
<protein>
    <submittedName>
        <fullName evidence="1">Uncharacterized protein</fullName>
    </submittedName>
</protein>
<dbReference type="EMBL" id="JBGNUJ010000002">
    <property type="protein sequence ID" value="KAL3963528.1"/>
    <property type="molecule type" value="Genomic_DNA"/>
</dbReference>
<sequence length="333" mass="34545">MTESLRRDAISKAAHPVASRVESSEGRKVEPGRLLIVIQYGTCWERNIDGAQCLPNRGLSTLPHRPRREPASQQLEEALTAPSTLPQLAVGRSTSLGSQGPAKCLASSFAPVIPVPSDLPVNGVPSTHPGAGSDVSASTTSTTAATVLLRLPPSLNATLNATQRKAARSGSAVALGHPIRLGPPDQHLGTQQGSQPGHRWGTNLEGHQGHHRGTKPSAVAKWASPISTPVRISHHASRADASRATAAGGVLDAPRIAPVEVPCLPLRFALRRLARSAVRVYLTCCMPSIVRAPDASPAASCRASARVTGAVTERGAVAAAALSPVLEAKQAAD</sequence>
<comment type="caution">
    <text evidence="1">The sequence shown here is derived from an EMBL/GenBank/DDBJ whole genome shotgun (WGS) entry which is preliminary data.</text>
</comment>
<organism evidence="1 2">
    <name type="scientific">Purpureocillium lilacinum</name>
    <name type="common">Paecilomyces lilacinus</name>
    <dbReference type="NCBI Taxonomy" id="33203"/>
    <lineage>
        <taxon>Eukaryota</taxon>
        <taxon>Fungi</taxon>
        <taxon>Dikarya</taxon>
        <taxon>Ascomycota</taxon>
        <taxon>Pezizomycotina</taxon>
        <taxon>Sordariomycetes</taxon>
        <taxon>Hypocreomycetidae</taxon>
        <taxon>Hypocreales</taxon>
        <taxon>Ophiocordycipitaceae</taxon>
        <taxon>Purpureocillium</taxon>
    </lineage>
</organism>
<reference evidence="1" key="1">
    <citation type="submission" date="2024-12" db="EMBL/GenBank/DDBJ databases">
        <title>Comparative genomics and development of molecular markers within Purpureocillium lilacinum and among Purpureocillium species.</title>
        <authorList>
            <person name="Yeh Z.-Y."/>
            <person name="Ni N.-T."/>
            <person name="Lo P.-H."/>
            <person name="Mushyakhwo K."/>
            <person name="Lin C.-F."/>
            <person name="Nai Y.-S."/>
        </authorList>
    </citation>
    <scope>NUCLEOTIDE SEQUENCE</scope>
    <source>
        <strain evidence="1">NCHU-NPUST-175</strain>
    </source>
</reference>
<gene>
    <name evidence="1" type="ORF">ACCO45_000532</name>
</gene>